<sequence length="164" mass="18778">MQKQAAKYDPFFIEIIEPSMVFVDSEKVKYFVFGFFALDIIIIIFAAFVIVYFIYLVQTSKTATKMQQSLIISSTAQISITLILLFIPLGVIIACVGFQIPHTSEYACLCFSITSFHGILEFIATLYFVLPYRRYLKKQISKVSVTLKISKVHVQERPPRLSLK</sequence>
<accession>A0AC34FA84</accession>
<organism evidence="1 2">
    <name type="scientific">Panagrolaimus sp. ES5</name>
    <dbReference type="NCBI Taxonomy" id="591445"/>
    <lineage>
        <taxon>Eukaryota</taxon>
        <taxon>Metazoa</taxon>
        <taxon>Ecdysozoa</taxon>
        <taxon>Nematoda</taxon>
        <taxon>Chromadorea</taxon>
        <taxon>Rhabditida</taxon>
        <taxon>Tylenchina</taxon>
        <taxon>Panagrolaimomorpha</taxon>
        <taxon>Panagrolaimoidea</taxon>
        <taxon>Panagrolaimidae</taxon>
        <taxon>Panagrolaimus</taxon>
    </lineage>
</organism>
<reference evidence="2" key="1">
    <citation type="submission" date="2022-11" db="UniProtKB">
        <authorList>
            <consortium name="WormBaseParasite"/>
        </authorList>
    </citation>
    <scope>IDENTIFICATION</scope>
</reference>
<dbReference type="Proteomes" id="UP000887579">
    <property type="component" value="Unplaced"/>
</dbReference>
<name>A0AC34FA84_9BILA</name>
<evidence type="ECO:0000313" key="1">
    <source>
        <dbReference type="Proteomes" id="UP000887579"/>
    </source>
</evidence>
<protein>
    <submittedName>
        <fullName evidence="2">G-protein coupled receptors family 1 profile domain-containing protein</fullName>
    </submittedName>
</protein>
<evidence type="ECO:0000313" key="2">
    <source>
        <dbReference type="WBParaSite" id="ES5_v2.g14062.t1"/>
    </source>
</evidence>
<proteinExistence type="predicted"/>
<dbReference type="WBParaSite" id="ES5_v2.g14062.t1">
    <property type="protein sequence ID" value="ES5_v2.g14062.t1"/>
    <property type="gene ID" value="ES5_v2.g14062"/>
</dbReference>